<dbReference type="PANTHER" id="PTHR40396">
    <property type="entry name" value="ATPASE-LIKE PROTEIN"/>
    <property type="match status" value="1"/>
</dbReference>
<reference evidence="2 3" key="1">
    <citation type="journal article" date="2013" name="Int. J. Food Microbiol.">
        <title>Expanding the diversity of oenococcal bacteriophages: insights into a novel group based on the integrase sequence.</title>
        <authorList>
            <person name="Jaomanjaka F."/>
            <person name="Ballestra P."/>
            <person name="Dols-Lafargue M."/>
            <person name="Le Marrec C."/>
        </authorList>
    </citation>
    <scope>NUCLEOTIDE SEQUENCE [LARGE SCALE GENOMIC DNA]</scope>
</reference>
<dbReference type="InterPro" id="IPR027417">
    <property type="entry name" value="P-loop_NTPase"/>
</dbReference>
<evidence type="ECO:0000313" key="3">
    <source>
        <dbReference type="Proteomes" id="UP000018880"/>
    </source>
</evidence>
<dbReference type="GO" id="GO:0005524">
    <property type="term" value="F:ATP binding"/>
    <property type="evidence" value="ECO:0007669"/>
    <property type="project" value="InterPro"/>
</dbReference>
<dbReference type="Gene3D" id="3.40.50.300">
    <property type="entry name" value="P-loop containing nucleotide triphosphate hydrolases"/>
    <property type="match status" value="1"/>
</dbReference>
<dbReference type="GeneID" id="18499609"/>
<evidence type="ECO:0000259" key="1">
    <source>
        <dbReference type="Pfam" id="PF13304"/>
    </source>
</evidence>
<dbReference type="PANTHER" id="PTHR40396:SF1">
    <property type="entry name" value="ATPASE AAA-TYPE CORE DOMAIN-CONTAINING PROTEIN"/>
    <property type="match status" value="1"/>
</dbReference>
<feature type="domain" description="ATPase AAA-type core" evidence="1">
    <location>
        <begin position="281"/>
        <end position="377"/>
    </location>
</feature>
<accession>V9QJ85</accession>
<protein>
    <submittedName>
        <fullName evidence="2">Transporter</fullName>
    </submittedName>
</protein>
<dbReference type="SUPFAM" id="SSF52540">
    <property type="entry name" value="P-loop containing nucleoside triphosphate hydrolases"/>
    <property type="match status" value="1"/>
</dbReference>
<organism evidence="2 3">
    <name type="scientific">Oenococcus phage phi9805</name>
    <dbReference type="NCBI Taxonomy" id="1435411"/>
    <lineage>
        <taxon>Viruses</taxon>
        <taxon>Duplodnaviria</taxon>
        <taxon>Heunggongvirae</taxon>
        <taxon>Uroviricota</taxon>
        <taxon>Caudoviricetes</taxon>
        <taxon>Sozzivirus</taxon>
        <taxon>Sozzivirus sv9805</taxon>
    </lineage>
</organism>
<keyword evidence="3" id="KW-1185">Reference proteome</keyword>
<dbReference type="Proteomes" id="UP000018880">
    <property type="component" value="Genome"/>
</dbReference>
<sequence>MFTNIALKNYKSFHDINVDLTVKNDINHMVAIYGENGAGKSNFIETIFKLQASTRTIENAHRFADFQNRISKSQDGGSTKNLLNMFRRVNTMALNVKSIFSDAHMISSTENMVLNYKFIVNNKKGEYILIFSPEGNLIKEQLSSVIEKRMGLFYSIESQGKNIDFKLSPSLVSDSGLATEIKKSIPRLWGTHTFLAIFDDICNRLNRKYVIESSSENFRSILNAFGHISFKNDNAMGILSDGSMLRELASGKIPERHQDEIAKTEAALNKFFPRLYTDIKAVKYETKLGNGKIDYRLFAMKKINGNILKIPFDQESSGTKNLLDIFPLLLAAMEGGTVVIDEIDTGIHDLLITNLIENIEDSIKGQLIFTTHDTVLMQQIKPDSVYIIQVDFNGKKRIVNLPKSTDARIRESNNVQKLYLSGYFSGIPYVDDVDFEDIIDSLQK</sequence>
<evidence type="ECO:0000313" key="2">
    <source>
        <dbReference type="EMBL" id="AHC30324.1"/>
    </source>
</evidence>
<dbReference type="GO" id="GO:0016887">
    <property type="term" value="F:ATP hydrolysis activity"/>
    <property type="evidence" value="ECO:0007669"/>
    <property type="project" value="InterPro"/>
</dbReference>
<dbReference type="KEGG" id="vg:18499609"/>
<dbReference type="RefSeq" id="YP_009005170.1">
    <property type="nucleotide sequence ID" value="NC_023559.1"/>
</dbReference>
<dbReference type="Pfam" id="PF13304">
    <property type="entry name" value="AAA_21"/>
    <property type="match status" value="1"/>
</dbReference>
<proteinExistence type="predicted"/>
<name>V9QJ85_9CAUD</name>
<dbReference type="EMBL" id="KF147927">
    <property type="protein sequence ID" value="AHC30324.1"/>
    <property type="molecule type" value="Genomic_DNA"/>
</dbReference>
<dbReference type="InterPro" id="IPR003959">
    <property type="entry name" value="ATPase_AAA_core"/>
</dbReference>